<dbReference type="PANTHER" id="PTHR45784">
    <property type="entry name" value="C-TYPE LECTIN DOMAIN FAMILY 20 MEMBER A-RELATED"/>
    <property type="match status" value="1"/>
</dbReference>
<keyword evidence="1" id="KW-0732">Signal</keyword>
<dbReference type="InterPro" id="IPR001304">
    <property type="entry name" value="C-type_lectin-like"/>
</dbReference>
<accession>A0A087XWF0</accession>
<dbReference type="EMBL" id="AYCK01007544">
    <property type="status" value="NOT_ANNOTATED_CDS"/>
    <property type="molecule type" value="Genomic_DNA"/>
</dbReference>
<keyword evidence="4" id="KW-1185">Reference proteome</keyword>
<dbReference type="CDD" id="cd00037">
    <property type="entry name" value="CLECT"/>
    <property type="match status" value="2"/>
</dbReference>
<dbReference type="InterPro" id="IPR016187">
    <property type="entry name" value="CTDL_fold"/>
</dbReference>
<dbReference type="InterPro" id="IPR016186">
    <property type="entry name" value="C-type_lectin-like/link_sf"/>
</dbReference>
<dbReference type="EMBL" id="AYCK01007543">
    <property type="status" value="NOT_ANNOTATED_CDS"/>
    <property type="molecule type" value="Genomic_DNA"/>
</dbReference>
<sequence length="326" mass="36954">MKSSLCGPLILLLILSSSGVGAGLGSVVDISYKHIKSPLTWEMAQNYCRRIFTDLATFYSPSDVNSVYLNRYRSWIGLHKETSSSGSKWVWSDRQTHHVNWQDNVKNVEGDCASVTHPDKKIYVRDCGDRLFFTCRSGASYVFVLEAKTWSEASAYCRSYHQDLVSLSGDIFAIFLERDIPTWIGLHKDGASWKWSWGDSNYTNWSDNLVLVKENGSWQEALERCRGLRSSSDSNLRYDLLSLQPADNQDFIRTKIMQADTEEVWTGLRFLAGDWLWVNGADMLYTDLPSCPAPGQHCGILSKSSSNSSMEIRDCSEGKNFLCYSY</sequence>
<dbReference type="Proteomes" id="UP000028760">
    <property type="component" value="Unassembled WGS sequence"/>
</dbReference>
<protein>
    <recommendedName>
        <fullName evidence="2">C-type lectin domain-containing protein</fullName>
    </recommendedName>
</protein>
<dbReference type="PROSITE" id="PS50041">
    <property type="entry name" value="C_TYPE_LECTIN_2"/>
    <property type="match status" value="3"/>
</dbReference>
<dbReference type="Ensembl" id="ENSPFOT00000010118.2">
    <property type="protein sequence ID" value="ENSPFOP00000010103.2"/>
    <property type="gene ID" value="ENSPFOG00000010075.2"/>
</dbReference>
<evidence type="ECO:0000313" key="4">
    <source>
        <dbReference type="Proteomes" id="UP000028760"/>
    </source>
</evidence>
<dbReference type="EMBL" id="AYCK01007545">
    <property type="status" value="NOT_ANNOTATED_CDS"/>
    <property type="molecule type" value="Genomic_DNA"/>
</dbReference>
<feature type="domain" description="C-type lectin" evidence="2">
    <location>
        <begin position="221"/>
        <end position="324"/>
    </location>
</feature>
<evidence type="ECO:0000259" key="2">
    <source>
        <dbReference type="PROSITE" id="PS50041"/>
    </source>
</evidence>
<reference evidence="3" key="3">
    <citation type="submission" date="2025-09" db="UniProtKB">
        <authorList>
            <consortium name="Ensembl"/>
        </authorList>
    </citation>
    <scope>IDENTIFICATION</scope>
</reference>
<feature type="signal peptide" evidence="1">
    <location>
        <begin position="1"/>
        <end position="25"/>
    </location>
</feature>
<dbReference type="SMART" id="SM00034">
    <property type="entry name" value="CLECT"/>
    <property type="match status" value="2"/>
</dbReference>
<evidence type="ECO:0000256" key="1">
    <source>
        <dbReference type="SAM" id="SignalP"/>
    </source>
</evidence>
<reference evidence="4" key="1">
    <citation type="submission" date="2013-10" db="EMBL/GenBank/DDBJ databases">
        <authorList>
            <person name="Schartl M."/>
            <person name="Warren W."/>
        </authorList>
    </citation>
    <scope>NUCLEOTIDE SEQUENCE [LARGE SCALE GENOMIC DNA]</scope>
    <source>
        <strain evidence="4">female</strain>
    </source>
</reference>
<feature type="domain" description="C-type lectin" evidence="2">
    <location>
        <begin position="32"/>
        <end position="136"/>
    </location>
</feature>
<proteinExistence type="predicted"/>
<dbReference type="PANTHER" id="PTHR45784:SF3">
    <property type="entry name" value="C-TYPE LECTIN DOMAIN FAMILY 4 MEMBER K-LIKE-RELATED"/>
    <property type="match status" value="1"/>
</dbReference>
<dbReference type="Pfam" id="PF00059">
    <property type="entry name" value="Lectin_C"/>
    <property type="match status" value="2"/>
</dbReference>
<dbReference type="GeneTree" id="ENSGT00940000163460"/>
<dbReference type="Gene3D" id="3.10.100.10">
    <property type="entry name" value="Mannose-Binding Protein A, subunit A"/>
    <property type="match status" value="3"/>
</dbReference>
<organism evidence="3 4">
    <name type="scientific">Poecilia formosa</name>
    <name type="common">Amazon molly</name>
    <name type="synonym">Limia formosa</name>
    <dbReference type="NCBI Taxonomy" id="48698"/>
    <lineage>
        <taxon>Eukaryota</taxon>
        <taxon>Metazoa</taxon>
        <taxon>Chordata</taxon>
        <taxon>Craniata</taxon>
        <taxon>Vertebrata</taxon>
        <taxon>Euteleostomi</taxon>
        <taxon>Actinopterygii</taxon>
        <taxon>Neopterygii</taxon>
        <taxon>Teleostei</taxon>
        <taxon>Neoteleostei</taxon>
        <taxon>Acanthomorphata</taxon>
        <taxon>Ovalentaria</taxon>
        <taxon>Atherinomorphae</taxon>
        <taxon>Cyprinodontiformes</taxon>
        <taxon>Poeciliidae</taxon>
        <taxon>Poeciliinae</taxon>
        <taxon>Poecilia</taxon>
    </lineage>
</organism>
<feature type="chain" id="PRO_5001833634" description="C-type lectin domain-containing protein" evidence="1">
    <location>
        <begin position="26"/>
        <end position="326"/>
    </location>
</feature>
<evidence type="ECO:0000313" key="3">
    <source>
        <dbReference type="Ensembl" id="ENSPFOP00000010103.2"/>
    </source>
</evidence>
<dbReference type="AlphaFoldDB" id="A0A087XWF0"/>
<name>A0A087XWF0_POEFO</name>
<dbReference type="SUPFAM" id="SSF56436">
    <property type="entry name" value="C-type lectin-like"/>
    <property type="match status" value="3"/>
</dbReference>
<feature type="domain" description="C-type lectin" evidence="2">
    <location>
        <begin position="136"/>
        <end position="220"/>
    </location>
</feature>
<reference evidence="3" key="2">
    <citation type="submission" date="2025-08" db="UniProtKB">
        <authorList>
            <consortium name="Ensembl"/>
        </authorList>
    </citation>
    <scope>IDENTIFICATION</scope>
</reference>
<dbReference type="OMA" id="SWASHEP"/>